<name>A0A8S1YAI7_PAROT</name>
<protein>
    <submittedName>
        <fullName evidence="1">Uncharacterized protein</fullName>
    </submittedName>
</protein>
<evidence type="ECO:0000313" key="2">
    <source>
        <dbReference type="Proteomes" id="UP000683925"/>
    </source>
</evidence>
<accession>A0A8S1YAI7</accession>
<proteinExistence type="predicted"/>
<dbReference type="EMBL" id="CAJJDP010000151">
    <property type="protein sequence ID" value="CAD8209877.1"/>
    <property type="molecule type" value="Genomic_DNA"/>
</dbReference>
<reference evidence="1" key="1">
    <citation type="submission" date="2021-01" db="EMBL/GenBank/DDBJ databases">
        <authorList>
            <consortium name="Genoscope - CEA"/>
            <person name="William W."/>
        </authorList>
    </citation>
    <scope>NUCLEOTIDE SEQUENCE</scope>
</reference>
<dbReference type="AlphaFoldDB" id="A0A8S1YAI7"/>
<comment type="caution">
    <text evidence="1">The sequence shown here is derived from an EMBL/GenBank/DDBJ whole genome shotgun (WGS) entry which is preliminary data.</text>
</comment>
<sequence>MKLLRTQRIQNQKSKELCKLQILTENRCFQKNFNEQLYIKFFNRGSWLQQGHKSISTQKRESELNIIIRRAQKIVFTLNIMKHANNFVSESLFNTIIIWHEIRYAQSSCYKKLNEHSHSIQ</sequence>
<gene>
    <name evidence="1" type="ORF">POCTA_138.1.T1490013</name>
</gene>
<dbReference type="Proteomes" id="UP000683925">
    <property type="component" value="Unassembled WGS sequence"/>
</dbReference>
<keyword evidence="2" id="KW-1185">Reference proteome</keyword>
<organism evidence="1 2">
    <name type="scientific">Paramecium octaurelia</name>
    <dbReference type="NCBI Taxonomy" id="43137"/>
    <lineage>
        <taxon>Eukaryota</taxon>
        <taxon>Sar</taxon>
        <taxon>Alveolata</taxon>
        <taxon>Ciliophora</taxon>
        <taxon>Intramacronucleata</taxon>
        <taxon>Oligohymenophorea</taxon>
        <taxon>Peniculida</taxon>
        <taxon>Parameciidae</taxon>
        <taxon>Paramecium</taxon>
    </lineage>
</organism>
<evidence type="ECO:0000313" key="1">
    <source>
        <dbReference type="EMBL" id="CAD8209877.1"/>
    </source>
</evidence>
<dbReference type="OrthoDB" id="10265988at2759"/>